<evidence type="ECO:0000256" key="9">
    <source>
        <dbReference type="ARBA" id="ARBA00061535"/>
    </source>
</evidence>
<comment type="function">
    <text evidence="8 15">Functions in the N-end rule pathway of protein degradation where it conjugates Leu, Phe and, less efficiently, Met from aminoacyl-tRNAs to the N-termini of proteins containing an N-terminal arginine or lysine.</text>
</comment>
<dbReference type="InterPro" id="IPR042203">
    <property type="entry name" value="Leu/Phe-tRNA_Trfase_C"/>
</dbReference>
<dbReference type="AlphaFoldDB" id="A0A7S7LVV2"/>
<dbReference type="GO" id="GO:0030163">
    <property type="term" value="P:protein catabolic process"/>
    <property type="evidence" value="ECO:0007669"/>
    <property type="project" value="UniProtKB-UniRule"/>
</dbReference>
<comment type="catalytic activity">
    <reaction evidence="7 15">
        <text>N-terminal L-lysyl-[protein] + L-leucyl-tRNA(Leu) = N-terminal L-leucyl-L-lysyl-[protein] + tRNA(Leu) + H(+)</text>
        <dbReference type="Rhea" id="RHEA:12340"/>
        <dbReference type="Rhea" id="RHEA-COMP:9613"/>
        <dbReference type="Rhea" id="RHEA-COMP:9622"/>
        <dbReference type="Rhea" id="RHEA-COMP:12670"/>
        <dbReference type="Rhea" id="RHEA-COMP:12671"/>
        <dbReference type="ChEBI" id="CHEBI:15378"/>
        <dbReference type="ChEBI" id="CHEBI:65249"/>
        <dbReference type="ChEBI" id="CHEBI:78442"/>
        <dbReference type="ChEBI" id="CHEBI:78494"/>
        <dbReference type="ChEBI" id="CHEBI:133043"/>
        <dbReference type="EC" id="2.3.2.6"/>
    </reaction>
</comment>
<comment type="catalytic activity">
    <reaction evidence="6 15">
        <text>N-terminal L-arginyl-[protein] + L-leucyl-tRNA(Leu) = N-terminal L-leucyl-L-arginyl-[protein] + tRNA(Leu) + H(+)</text>
        <dbReference type="Rhea" id="RHEA:50416"/>
        <dbReference type="Rhea" id="RHEA-COMP:9613"/>
        <dbReference type="Rhea" id="RHEA-COMP:9622"/>
        <dbReference type="Rhea" id="RHEA-COMP:12672"/>
        <dbReference type="Rhea" id="RHEA-COMP:12673"/>
        <dbReference type="ChEBI" id="CHEBI:15378"/>
        <dbReference type="ChEBI" id="CHEBI:64719"/>
        <dbReference type="ChEBI" id="CHEBI:78442"/>
        <dbReference type="ChEBI" id="CHEBI:78494"/>
        <dbReference type="ChEBI" id="CHEBI:133044"/>
        <dbReference type="EC" id="2.3.2.6"/>
    </reaction>
</comment>
<name>A0A7S7LVV2_9BACT</name>
<keyword evidence="2 15" id="KW-0963">Cytoplasm</keyword>
<keyword evidence="4 15" id="KW-0012">Acyltransferase</keyword>
<dbReference type="SUPFAM" id="SSF55729">
    <property type="entry name" value="Acyl-CoA N-acyltransferases (Nat)"/>
    <property type="match status" value="1"/>
</dbReference>
<proteinExistence type="inferred from homology"/>
<protein>
    <recommendedName>
        <fullName evidence="11 15">Leucyl/phenylalanyl-tRNA--protein transferase</fullName>
        <ecNumber evidence="10 15">2.3.2.6</ecNumber>
    </recommendedName>
    <alternativeName>
        <fullName evidence="12 15">L/F-transferase</fullName>
    </alternativeName>
    <alternativeName>
        <fullName evidence="13 15">Leucyltransferase</fullName>
    </alternativeName>
    <alternativeName>
        <fullName evidence="14 15">Phenyalanyltransferase</fullName>
    </alternativeName>
</protein>
<evidence type="ECO:0000256" key="13">
    <source>
        <dbReference type="ARBA" id="ARBA00077165"/>
    </source>
</evidence>
<dbReference type="InterPro" id="IPR004616">
    <property type="entry name" value="Leu/Phe-tRNA_Trfase"/>
</dbReference>
<evidence type="ECO:0000256" key="4">
    <source>
        <dbReference type="ARBA" id="ARBA00023315"/>
    </source>
</evidence>
<evidence type="ECO:0000313" key="17">
    <source>
        <dbReference type="Proteomes" id="UP000593994"/>
    </source>
</evidence>
<evidence type="ECO:0000256" key="10">
    <source>
        <dbReference type="ARBA" id="ARBA00066767"/>
    </source>
</evidence>
<evidence type="ECO:0000313" key="16">
    <source>
        <dbReference type="EMBL" id="QOY51574.1"/>
    </source>
</evidence>
<evidence type="ECO:0000256" key="5">
    <source>
        <dbReference type="ARBA" id="ARBA00050607"/>
    </source>
</evidence>
<dbReference type="Pfam" id="PF03588">
    <property type="entry name" value="Leu_Phe_trans"/>
    <property type="match status" value="1"/>
</dbReference>
<dbReference type="InterPro" id="IPR016181">
    <property type="entry name" value="Acyl_CoA_acyltransferase"/>
</dbReference>
<dbReference type="Gene3D" id="3.30.70.3550">
    <property type="entry name" value="Leucyl/phenylalanyl-tRNA-protein transferase, N-terminal domain"/>
    <property type="match status" value="1"/>
</dbReference>
<dbReference type="RefSeq" id="WP_194368890.1">
    <property type="nucleotide sequence ID" value="NZ_CP054492.1"/>
</dbReference>
<comment type="catalytic activity">
    <reaction evidence="5 15">
        <text>L-phenylalanyl-tRNA(Phe) + an N-terminal L-alpha-aminoacyl-[protein] = an N-terminal L-phenylalanyl-L-alpha-aminoacyl-[protein] + tRNA(Phe)</text>
        <dbReference type="Rhea" id="RHEA:43632"/>
        <dbReference type="Rhea" id="RHEA-COMP:9668"/>
        <dbReference type="Rhea" id="RHEA-COMP:9699"/>
        <dbReference type="Rhea" id="RHEA-COMP:10636"/>
        <dbReference type="Rhea" id="RHEA-COMP:10637"/>
        <dbReference type="ChEBI" id="CHEBI:78442"/>
        <dbReference type="ChEBI" id="CHEBI:78531"/>
        <dbReference type="ChEBI" id="CHEBI:78597"/>
        <dbReference type="ChEBI" id="CHEBI:83561"/>
        <dbReference type="EC" id="2.3.2.6"/>
    </reaction>
</comment>
<dbReference type="Gene3D" id="3.40.630.70">
    <property type="entry name" value="Leucyl/phenylalanyl-tRNA-protein transferase, C-terminal domain"/>
    <property type="match status" value="1"/>
</dbReference>
<dbReference type="KEGG" id="sbal:HUE88_10700"/>
<comment type="subcellular location">
    <subcellularLocation>
        <location evidence="1 15">Cytoplasm</location>
    </subcellularLocation>
</comment>
<dbReference type="HAMAP" id="MF_00688">
    <property type="entry name" value="Leu_Phe_trans"/>
    <property type="match status" value="1"/>
</dbReference>
<evidence type="ECO:0000256" key="1">
    <source>
        <dbReference type="ARBA" id="ARBA00004496"/>
    </source>
</evidence>
<reference evidence="16 17" key="1">
    <citation type="submission" date="2020-05" db="EMBL/GenBank/DDBJ databases">
        <title>Sulfurimonas marisnigri, sp. nov., and Sulfurimonas baltica, sp. nov., manganese oxide reducing chemolithoautotrophs of the class Epsilonproteobacteria isolated from the pelagic redoxclines of the Black and Baltic Seas and emended description of the genus Sulfurimonas.</title>
        <authorList>
            <person name="Henkel J.V."/>
            <person name="Laudan C."/>
            <person name="Werner J."/>
            <person name="Neu T."/>
            <person name="Plewe S."/>
            <person name="Sproer C."/>
            <person name="Bunk B."/>
            <person name="Schulz-Vogt H.N."/>
        </authorList>
    </citation>
    <scope>NUCLEOTIDE SEQUENCE [LARGE SCALE GENOMIC DNA]</scope>
    <source>
        <strain evidence="16 17">GD2</strain>
    </source>
</reference>
<dbReference type="PANTHER" id="PTHR30098:SF2">
    <property type="entry name" value="LEUCYL_PHENYLALANYL-TRNA--PROTEIN TRANSFERASE"/>
    <property type="match status" value="1"/>
</dbReference>
<sequence length="230" mass="26463">MIPKIEKHELIFPNPNDANEDGIVAWGGDLNPSRLIRAYQAGIFPWYSKNDPIIWWSTNPRLIMELDDFKITRSLRKSIKKFEYKFDTDFIQVMKNCSSVSRNNQNGTWISTEIIEAYSVLNGMGIAHSIESYLDGNLVGGLYGVVVGKVFCGESMFSFVSDSSKSAYAILVKHLKYWGYDFIDCQVPTDHLKSLGAIEVNREYFLDRLHKVNMQTIEHYWEIENSLLDN</sequence>
<evidence type="ECO:0000256" key="7">
    <source>
        <dbReference type="ARBA" id="ARBA00051538"/>
    </source>
</evidence>
<keyword evidence="3 15" id="KW-0808">Transferase</keyword>
<comment type="similarity">
    <text evidence="9 15">Belongs to the L/F-transferase family.</text>
</comment>
<evidence type="ECO:0000256" key="12">
    <source>
        <dbReference type="ARBA" id="ARBA00077136"/>
    </source>
</evidence>
<evidence type="ECO:0000256" key="8">
    <source>
        <dbReference type="ARBA" id="ARBA00054043"/>
    </source>
</evidence>
<organism evidence="16 17">
    <name type="scientific">Candidatus Sulfurimonas baltica</name>
    <dbReference type="NCBI Taxonomy" id="2740404"/>
    <lineage>
        <taxon>Bacteria</taxon>
        <taxon>Pseudomonadati</taxon>
        <taxon>Campylobacterota</taxon>
        <taxon>Epsilonproteobacteria</taxon>
        <taxon>Campylobacterales</taxon>
        <taxon>Sulfurimonadaceae</taxon>
        <taxon>Sulfurimonas</taxon>
    </lineage>
</organism>
<dbReference type="EC" id="2.3.2.6" evidence="10 15"/>
<keyword evidence="17" id="KW-1185">Reference proteome</keyword>
<evidence type="ECO:0000256" key="2">
    <source>
        <dbReference type="ARBA" id="ARBA00022490"/>
    </source>
</evidence>
<dbReference type="FunFam" id="3.30.70.3550:FF:000001">
    <property type="entry name" value="Leucyl/phenylalanyl-tRNA--protein transferase"/>
    <property type="match status" value="1"/>
</dbReference>
<gene>
    <name evidence="15" type="primary">aat</name>
    <name evidence="16" type="ORF">HUE88_10700</name>
</gene>
<evidence type="ECO:0000256" key="15">
    <source>
        <dbReference type="HAMAP-Rule" id="MF_00688"/>
    </source>
</evidence>
<evidence type="ECO:0000256" key="6">
    <source>
        <dbReference type="ARBA" id="ARBA00050652"/>
    </source>
</evidence>
<dbReference type="NCBIfam" id="TIGR00667">
    <property type="entry name" value="aat"/>
    <property type="match status" value="1"/>
</dbReference>
<dbReference type="InterPro" id="IPR042221">
    <property type="entry name" value="Leu/Phe-tRNA_Trfase_N"/>
</dbReference>
<dbReference type="GO" id="GO:0008914">
    <property type="term" value="F:leucyl-tRNA--protein transferase activity"/>
    <property type="evidence" value="ECO:0007669"/>
    <property type="project" value="UniProtKB-UniRule"/>
</dbReference>
<evidence type="ECO:0000256" key="14">
    <source>
        <dbReference type="ARBA" id="ARBA00083640"/>
    </source>
</evidence>
<accession>A0A7S7LVV2</accession>
<dbReference type="GO" id="GO:0005737">
    <property type="term" value="C:cytoplasm"/>
    <property type="evidence" value="ECO:0007669"/>
    <property type="project" value="UniProtKB-SubCell"/>
</dbReference>
<dbReference type="PANTHER" id="PTHR30098">
    <property type="entry name" value="LEUCYL/PHENYLALANYL-TRNA--PROTEIN TRANSFERASE"/>
    <property type="match status" value="1"/>
</dbReference>
<dbReference type="Proteomes" id="UP000593994">
    <property type="component" value="Chromosome"/>
</dbReference>
<evidence type="ECO:0000256" key="11">
    <source>
        <dbReference type="ARBA" id="ARBA00074372"/>
    </source>
</evidence>
<evidence type="ECO:0000256" key="3">
    <source>
        <dbReference type="ARBA" id="ARBA00022679"/>
    </source>
</evidence>
<dbReference type="EMBL" id="CP054492">
    <property type="protein sequence ID" value="QOY51574.1"/>
    <property type="molecule type" value="Genomic_DNA"/>
</dbReference>